<name>A0A326U921_THEHA</name>
<dbReference type="EMBL" id="QKUF01000036">
    <property type="protein sequence ID" value="PZW21082.1"/>
    <property type="molecule type" value="Genomic_DNA"/>
</dbReference>
<protein>
    <submittedName>
        <fullName evidence="1">Uncharacterized protein</fullName>
    </submittedName>
</protein>
<reference evidence="1 2" key="1">
    <citation type="submission" date="2018-06" db="EMBL/GenBank/DDBJ databases">
        <title>Genomic Encyclopedia of Archaeal and Bacterial Type Strains, Phase II (KMG-II): from individual species to whole genera.</title>
        <authorList>
            <person name="Goeker M."/>
        </authorList>
    </citation>
    <scope>NUCLEOTIDE SEQUENCE [LARGE SCALE GENOMIC DNA]</scope>
    <source>
        <strain evidence="1 2">ATCC BAA-1881</strain>
    </source>
</reference>
<comment type="caution">
    <text evidence="1">The sequence shown here is derived from an EMBL/GenBank/DDBJ whole genome shotgun (WGS) entry which is preliminary data.</text>
</comment>
<dbReference type="Proteomes" id="UP000248806">
    <property type="component" value="Unassembled WGS sequence"/>
</dbReference>
<evidence type="ECO:0000313" key="1">
    <source>
        <dbReference type="EMBL" id="PZW21082.1"/>
    </source>
</evidence>
<proteinExistence type="predicted"/>
<gene>
    <name evidence="1" type="ORF">EI42_05618</name>
</gene>
<accession>A0A326U921</accession>
<evidence type="ECO:0000313" key="2">
    <source>
        <dbReference type="Proteomes" id="UP000248806"/>
    </source>
</evidence>
<sequence>MRLPRLRKHLLCVPYGGKLAIGSTPDRAIEIEDPPALLIR</sequence>
<organism evidence="1 2">
    <name type="scientific">Thermosporothrix hazakensis</name>
    <dbReference type="NCBI Taxonomy" id="644383"/>
    <lineage>
        <taxon>Bacteria</taxon>
        <taxon>Bacillati</taxon>
        <taxon>Chloroflexota</taxon>
        <taxon>Ktedonobacteria</taxon>
        <taxon>Ktedonobacterales</taxon>
        <taxon>Thermosporotrichaceae</taxon>
        <taxon>Thermosporothrix</taxon>
    </lineage>
</organism>
<keyword evidence="2" id="KW-1185">Reference proteome</keyword>
<dbReference type="AlphaFoldDB" id="A0A326U921"/>